<dbReference type="SUPFAM" id="SSF52768">
    <property type="entry name" value="Arginase/deacetylase"/>
    <property type="match status" value="1"/>
</dbReference>
<keyword evidence="4" id="KW-0378">Hydrolase</keyword>
<keyword evidence="7" id="KW-0804">Transcription</keyword>
<gene>
    <name evidence="9" type="ORF">F7310_04400</name>
</gene>
<dbReference type="PANTHER" id="PTHR10625:SF5">
    <property type="entry name" value="HISTONE DEACETYLASE"/>
    <property type="match status" value="1"/>
</dbReference>
<dbReference type="PANTHER" id="PTHR10625">
    <property type="entry name" value="HISTONE DEACETYLASE HDAC1-RELATED"/>
    <property type="match status" value="1"/>
</dbReference>
<evidence type="ECO:0000259" key="8">
    <source>
        <dbReference type="Pfam" id="PF00850"/>
    </source>
</evidence>
<keyword evidence="10" id="KW-1185">Reference proteome</keyword>
<keyword evidence="6" id="KW-0805">Transcription regulation</keyword>
<name>A0A1L4BS22_9GAMM</name>
<dbReference type="STRING" id="573570.F7310_04400"/>
<dbReference type="EMBL" id="CP016796">
    <property type="protein sequence ID" value="API86646.1"/>
    <property type="molecule type" value="Genomic_DNA"/>
</dbReference>
<dbReference type="Gene3D" id="3.40.800.20">
    <property type="entry name" value="Histone deacetylase domain"/>
    <property type="match status" value="1"/>
</dbReference>
<sequence>MSKVNFFYNFELFKKHLNYKGSAEQPKRLDIVKLAYDKAKKLDIIQPHKIEPSNFDNSFKPYIETLHPQKHIFEIQNSEKIQTVLFPLQALTQTIDKSIQDNQISFYAMRPPGHHSFAGGVSKDDEFDGGNQVGEGYCYFNNVAFVSLLAHKKFNKKTILIIDWDYHHGNGTQNVLFEIADRQIESRFTDFDTYFISLHNASIYPYYNEIPDSDPSNFGTISGKAANSNSYIRNVHLKRQEFNDKNYLANFYQTIDDAFGKFNPDLVLISAGFDARNNDPVAKFRQGEGLSDLAYYEMSKYIKSKLAYKQNNCPIISLLEGGYNVSDTGFSQAVLEHLKGLI</sequence>
<dbReference type="AlphaFoldDB" id="A0A1L4BS22"/>
<dbReference type="GO" id="GO:0040029">
    <property type="term" value="P:epigenetic regulation of gene expression"/>
    <property type="evidence" value="ECO:0007669"/>
    <property type="project" value="TreeGrafter"/>
</dbReference>
<dbReference type="InterPro" id="IPR037138">
    <property type="entry name" value="His_deacetylse_dom_sf"/>
</dbReference>
<evidence type="ECO:0000256" key="4">
    <source>
        <dbReference type="ARBA" id="ARBA00022801"/>
    </source>
</evidence>
<evidence type="ECO:0000256" key="3">
    <source>
        <dbReference type="ARBA" id="ARBA00022491"/>
    </source>
</evidence>
<comment type="similarity">
    <text evidence="1">Belongs to the histone deacetylase family. HD type 2 subfamily.</text>
</comment>
<proteinExistence type="inferred from homology"/>
<evidence type="ECO:0000256" key="7">
    <source>
        <dbReference type="ARBA" id="ARBA00023163"/>
    </source>
</evidence>
<dbReference type="Proteomes" id="UP000184222">
    <property type="component" value="Chromosome"/>
</dbReference>
<dbReference type="InterPro" id="IPR023696">
    <property type="entry name" value="Ureohydrolase_dom_sf"/>
</dbReference>
<evidence type="ECO:0000256" key="1">
    <source>
        <dbReference type="ARBA" id="ARBA00007738"/>
    </source>
</evidence>
<dbReference type="GO" id="GO:0141221">
    <property type="term" value="F:histone deacetylase activity, hydrolytic mechanism"/>
    <property type="evidence" value="ECO:0007669"/>
    <property type="project" value="UniProtKB-EC"/>
</dbReference>
<evidence type="ECO:0000256" key="2">
    <source>
        <dbReference type="ARBA" id="ARBA00012111"/>
    </source>
</evidence>
<protein>
    <recommendedName>
        <fullName evidence="2">histone deacetylase</fullName>
        <ecNumber evidence="2">3.5.1.98</ecNumber>
    </recommendedName>
</protein>
<evidence type="ECO:0000313" key="9">
    <source>
        <dbReference type="EMBL" id="API86646.1"/>
    </source>
</evidence>
<dbReference type="Pfam" id="PF00850">
    <property type="entry name" value="Hist_deacetyl"/>
    <property type="match status" value="1"/>
</dbReference>
<accession>A0A1L4BS22</accession>
<dbReference type="OrthoDB" id="9808367at2"/>
<evidence type="ECO:0000313" key="10">
    <source>
        <dbReference type="Proteomes" id="UP000184222"/>
    </source>
</evidence>
<keyword evidence="3" id="KW-0678">Repressor</keyword>
<dbReference type="EC" id="3.5.1.98" evidence="2"/>
<dbReference type="RefSeq" id="WP_072712079.1">
    <property type="nucleotide sequence ID" value="NZ_CP016796.1"/>
</dbReference>
<reference evidence="9 10" key="1">
    <citation type="journal article" date="2016" name="Appl. Environ. Microbiol.">
        <title>Whole genome relationships among Francisella bacteria of diverse origin define new species and provide specific regions for detection.</title>
        <authorList>
            <person name="Challacombe J.F."/>
            <person name="Petersen J.M."/>
            <person name="Gallegos-Graves V."/>
            <person name="Hodge D."/>
            <person name="Pillai S."/>
            <person name="Kuske C.R."/>
        </authorList>
    </citation>
    <scope>NUCLEOTIDE SEQUENCE [LARGE SCALE GENOMIC DNA]</scope>
    <source>
        <strain evidence="10">TX07-7310</strain>
    </source>
</reference>
<dbReference type="InterPro" id="IPR023801">
    <property type="entry name" value="His_deacetylse_dom"/>
</dbReference>
<dbReference type="InterPro" id="IPR000286">
    <property type="entry name" value="HDACs"/>
</dbReference>
<dbReference type="KEGG" id="frx:F7310_04400"/>
<evidence type="ECO:0000256" key="5">
    <source>
        <dbReference type="ARBA" id="ARBA00022853"/>
    </source>
</evidence>
<organism evidence="9 10">
    <name type="scientific">Francisella uliginis</name>
    <dbReference type="NCBI Taxonomy" id="573570"/>
    <lineage>
        <taxon>Bacteria</taxon>
        <taxon>Pseudomonadati</taxon>
        <taxon>Pseudomonadota</taxon>
        <taxon>Gammaproteobacteria</taxon>
        <taxon>Thiotrichales</taxon>
        <taxon>Francisellaceae</taxon>
        <taxon>Francisella</taxon>
    </lineage>
</organism>
<dbReference type="PRINTS" id="PR01270">
    <property type="entry name" value="HDASUPER"/>
</dbReference>
<keyword evidence="5" id="KW-0156">Chromatin regulator</keyword>
<feature type="domain" description="Histone deacetylase" evidence="8">
    <location>
        <begin position="78"/>
        <end position="337"/>
    </location>
</feature>
<evidence type="ECO:0000256" key="6">
    <source>
        <dbReference type="ARBA" id="ARBA00023015"/>
    </source>
</evidence>